<dbReference type="EMBL" id="JBAWTH010000037">
    <property type="protein sequence ID" value="KAL2284343.1"/>
    <property type="molecule type" value="Genomic_DNA"/>
</dbReference>
<proteinExistence type="predicted"/>
<keyword evidence="4" id="KW-1185">Reference proteome</keyword>
<comment type="caution">
    <text evidence="3">The sequence shown here is derived from an EMBL/GenBank/DDBJ whole genome shotgun (WGS) entry which is preliminary data.</text>
</comment>
<evidence type="ECO:0000256" key="1">
    <source>
        <dbReference type="SAM" id="MobiDB-lite"/>
    </source>
</evidence>
<accession>A0ABR4EPJ1</accession>
<dbReference type="InterPro" id="IPR001841">
    <property type="entry name" value="Znf_RING"/>
</dbReference>
<dbReference type="Gene3D" id="3.30.40.10">
    <property type="entry name" value="Zinc/RING finger domain, C3HC4 (zinc finger)"/>
    <property type="match status" value="1"/>
</dbReference>
<dbReference type="Proteomes" id="UP001600888">
    <property type="component" value="Unassembled WGS sequence"/>
</dbReference>
<sequence length="272" mass="30157">MPGQEETTSPGEIIGKHASQTHIHTPQPINSAALQRLQAVLELYDIIRDDGSIAAGDVTPQVGTASLDLGSGILTTTNSDTPSDGAVKSHDLSESPPFDYPDATSEYNANVELQEDETDTPEQVTFWPILERYLNDPSLPCPELICPVCFDVMVVLGLDQDVREDLSSDYERCIVLLCGHLIGNRCLDEHVSKHLDSEDNKYWQDGEQEFWFMPTPCPTCRTRVGCRRCGQSYESACLPASIEDEWVDVSLVLTGPVEPQEFCEDCSIYLEE</sequence>
<dbReference type="SMART" id="SM00184">
    <property type="entry name" value="RING"/>
    <property type="match status" value="1"/>
</dbReference>
<dbReference type="SUPFAM" id="SSF57850">
    <property type="entry name" value="RING/U-box"/>
    <property type="match status" value="1"/>
</dbReference>
<evidence type="ECO:0000259" key="2">
    <source>
        <dbReference type="SMART" id="SM00184"/>
    </source>
</evidence>
<feature type="domain" description="RING-type" evidence="2">
    <location>
        <begin position="146"/>
        <end position="220"/>
    </location>
</feature>
<dbReference type="InterPro" id="IPR013083">
    <property type="entry name" value="Znf_RING/FYVE/PHD"/>
</dbReference>
<protein>
    <recommendedName>
        <fullName evidence="2">RING-type domain-containing protein</fullName>
    </recommendedName>
</protein>
<evidence type="ECO:0000313" key="3">
    <source>
        <dbReference type="EMBL" id="KAL2284343.1"/>
    </source>
</evidence>
<feature type="region of interest" description="Disordered" evidence="1">
    <location>
        <begin position="75"/>
        <end position="104"/>
    </location>
</feature>
<reference evidence="3 4" key="1">
    <citation type="submission" date="2024-03" db="EMBL/GenBank/DDBJ databases">
        <title>A high-quality draft genome sequence of Diaporthe vaccinii, a causative agent of upright dieback and viscid rot disease in cranberry plants.</title>
        <authorList>
            <person name="Sarrasin M."/>
            <person name="Lang B.F."/>
            <person name="Burger G."/>
        </authorList>
    </citation>
    <scope>NUCLEOTIDE SEQUENCE [LARGE SCALE GENOMIC DNA]</scope>
    <source>
        <strain evidence="3 4">IS7</strain>
    </source>
</reference>
<organism evidence="3 4">
    <name type="scientific">Diaporthe vaccinii</name>
    <dbReference type="NCBI Taxonomy" id="105482"/>
    <lineage>
        <taxon>Eukaryota</taxon>
        <taxon>Fungi</taxon>
        <taxon>Dikarya</taxon>
        <taxon>Ascomycota</taxon>
        <taxon>Pezizomycotina</taxon>
        <taxon>Sordariomycetes</taxon>
        <taxon>Sordariomycetidae</taxon>
        <taxon>Diaporthales</taxon>
        <taxon>Diaporthaceae</taxon>
        <taxon>Diaporthe</taxon>
        <taxon>Diaporthe eres species complex</taxon>
    </lineage>
</organism>
<gene>
    <name evidence="3" type="ORF">FJTKL_09045</name>
</gene>
<evidence type="ECO:0000313" key="4">
    <source>
        <dbReference type="Proteomes" id="UP001600888"/>
    </source>
</evidence>
<name>A0ABR4EPJ1_9PEZI</name>